<dbReference type="EMBL" id="LR796698">
    <property type="protein sequence ID" value="CAB4160366.1"/>
    <property type="molecule type" value="Genomic_DNA"/>
</dbReference>
<organism evidence="2">
    <name type="scientific">uncultured Caudovirales phage</name>
    <dbReference type="NCBI Taxonomy" id="2100421"/>
    <lineage>
        <taxon>Viruses</taxon>
        <taxon>Duplodnaviria</taxon>
        <taxon>Heunggongvirae</taxon>
        <taxon>Uroviricota</taxon>
        <taxon>Caudoviricetes</taxon>
        <taxon>Peduoviridae</taxon>
        <taxon>Maltschvirus</taxon>
        <taxon>Maltschvirus maltsch</taxon>
    </lineage>
</organism>
<evidence type="ECO:0000313" key="12">
    <source>
        <dbReference type="EMBL" id="CAB5228703.1"/>
    </source>
</evidence>
<evidence type="ECO:0000313" key="7">
    <source>
        <dbReference type="EMBL" id="CAB4191765.1"/>
    </source>
</evidence>
<dbReference type="EMBL" id="LR796878">
    <property type="protein sequence ID" value="CAB4172334.1"/>
    <property type="molecule type" value="Genomic_DNA"/>
</dbReference>
<evidence type="ECO:0000313" key="1">
    <source>
        <dbReference type="EMBL" id="CAB4145054.1"/>
    </source>
</evidence>
<sequence length="214" mass="23806">MAEKGLTREFLAERDLRIFKMRQAGIPIAEIARRFGIGSTNVSHSIRRQLGKLNQEALLAYPEVLQMELERLDALQSAIWPMTQHRKQKMDDGTEVAIEPDIKAVSTVLSIIDRRAKLLGMEQTNVNVQMDVRDASPLRAVLAGAPGVLSAEKFDSETEGKKLLALMADAGILPKEQIRELLNDFPALEDGNDIEDAEIVDDDSDLSQKEIDTI</sequence>
<dbReference type="EMBL" id="LR797452">
    <property type="protein sequence ID" value="CAB4217988.1"/>
    <property type="molecule type" value="Genomic_DNA"/>
</dbReference>
<evidence type="ECO:0000313" key="5">
    <source>
        <dbReference type="EMBL" id="CAB4172334.1"/>
    </source>
</evidence>
<name>A0A6J5N9W9_9CAUD</name>
<evidence type="ECO:0000313" key="3">
    <source>
        <dbReference type="EMBL" id="CAB4160366.1"/>
    </source>
</evidence>
<evidence type="ECO:0000313" key="8">
    <source>
        <dbReference type="EMBL" id="CAB4200768.1"/>
    </source>
</evidence>
<protein>
    <submittedName>
        <fullName evidence="2">Uncharacterized protein</fullName>
    </submittedName>
</protein>
<dbReference type="EMBL" id="LR798395">
    <property type="protein sequence ID" value="CAB5228703.1"/>
    <property type="molecule type" value="Genomic_DNA"/>
</dbReference>
<dbReference type="EMBL" id="LR798341">
    <property type="protein sequence ID" value="CAB5225222.1"/>
    <property type="molecule type" value="Genomic_DNA"/>
</dbReference>
<evidence type="ECO:0000313" key="9">
    <source>
        <dbReference type="EMBL" id="CAB4213210.1"/>
    </source>
</evidence>
<dbReference type="EMBL" id="LR797177">
    <property type="protein sequence ID" value="CAB4191765.1"/>
    <property type="molecule type" value="Genomic_DNA"/>
</dbReference>
<evidence type="ECO:0000313" key="6">
    <source>
        <dbReference type="EMBL" id="CAB4178313.1"/>
    </source>
</evidence>
<dbReference type="EMBL" id="LR796762">
    <property type="protein sequence ID" value="CAB4164759.1"/>
    <property type="molecule type" value="Genomic_DNA"/>
</dbReference>
<dbReference type="EMBL" id="LR796961">
    <property type="protein sequence ID" value="CAB4178313.1"/>
    <property type="molecule type" value="Genomic_DNA"/>
</dbReference>
<evidence type="ECO:0000313" key="4">
    <source>
        <dbReference type="EMBL" id="CAB4164759.1"/>
    </source>
</evidence>
<dbReference type="EMBL" id="LR797395">
    <property type="protein sequence ID" value="CAB4213210.1"/>
    <property type="molecule type" value="Genomic_DNA"/>
</dbReference>
<dbReference type="EMBL" id="LR796443">
    <property type="protein sequence ID" value="CAB4145054.1"/>
    <property type="molecule type" value="Genomic_DNA"/>
</dbReference>
<reference evidence="2" key="1">
    <citation type="submission" date="2020-04" db="EMBL/GenBank/DDBJ databases">
        <authorList>
            <person name="Chiriac C."/>
            <person name="Salcher M."/>
            <person name="Ghai R."/>
            <person name="Kavagutti S V."/>
        </authorList>
    </citation>
    <scope>NUCLEOTIDE SEQUENCE</scope>
</reference>
<proteinExistence type="predicted"/>
<dbReference type="EMBL" id="LR796644">
    <property type="protein sequence ID" value="CAB4156470.1"/>
    <property type="molecule type" value="Genomic_DNA"/>
</dbReference>
<evidence type="ECO:0000313" key="2">
    <source>
        <dbReference type="EMBL" id="CAB4156470.1"/>
    </source>
</evidence>
<dbReference type="EMBL" id="LR797305">
    <property type="protein sequence ID" value="CAB4200768.1"/>
    <property type="molecule type" value="Genomic_DNA"/>
</dbReference>
<evidence type="ECO:0000313" key="11">
    <source>
        <dbReference type="EMBL" id="CAB5225222.1"/>
    </source>
</evidence>
<evidence type="ECO:0000313" key="10">
    <source>
        <dbReference type="EMBL" id="CAB4217988.1"/>
    </source>
</evidence>
<accession>A0A6J5N9W9</accession>
<gene>
    <name evidence="6" type="ORF">UFOVP1002_64</name>
    <name evidence="7" type="ORF">UFOVP1217_131</name>
    <name evidence="8" type="ORF">UFOVP1343_115</name>
    <name evidence="9" type="ORF">UFOVP1438_164</name>
    <name evidence="12" type="ORF">UFOVP1541_21</name>
    <name evidence="10" type="ORF">UFOVP1592_160</name>
    <name evidence="1" type="ORF">UFOVP465_21</name>
    <name evidence="2" type="ORF">UFOVP666_67</name>
    <name evidence="3" type="ORF">UFOVP727_144</name>
    <name evidence="11" type="ORF">UFOVP741_147</name>
    <name evidence="4" type="ORF">UFOVP819_95</name>
    <name evidence="5" type="ORF">UFOVP926_177</name>
</gene>